<proteinExistence type="predicted"/>
<dbReference type="PIRSF" id="PIRSF016481">
    <property type="entry name" value="Pilus_assembly_PilP"/>
    <property type="match status" value="1"/>
</dbReference>
<reference evidence="2 3" key="1">
    <citation type="submission" date="2018-09" db="EMBL/GenBank/DDBJ databases">
        <authorList>
            <person name="Wang F."/>
        </authorList>
    </citation>
    <scope>NUCLEOTIDE SEQUENCE [LARGE SCALE GENOMIC DNA]</scope>
    <source>
        <strain evidence="2 3">PLHSC7-2</strain>
    </source>
</reference>
<evidence type="ECO:0000313" key="2">
    <source>
        <dbReference type="EMBL" id="RJG42353.1"/>
    </source>
</evidence>
<dbReference type="RefSeq" id="WP_119911369.1">
    <property type="nucleotide sequence ID" value="NZ_QZCH01000018.1"/>
</dbReference>
<evidence type="ECO:0000256" key="1">
    <source>
        <dbReference type="SAM" id="MobiDB-lite"/>
    </source>
</evidence>
<name>A0A418YCV8_9GAMM</name>
<dbReference type="Proteomes" id="UP000283255">
    <property type="component" value="Unassembled WGS sequence"/>
</dbReference>
<feature type="region of interest" description="Disordered" evidence="1">
    <location>
        <begin position="65"/>
        <end position="85"/>
    </location>
</feature>
<dbReference type="EMBL" id="QZCH01000018">
    <property type="protein sequence ID" value="RJG42353.1"/>
    <property type="molecule type" value="Genomic_DNA"/>
</dbReference>
<dbReference type="AlphaFoldDB" id="A0A418YCV8"/>
<accession>A0A418YCV8</accession>
<sequence>MKNLLIVALSTVLLGCQANSDDLNVYVANVKSKTYPINDKIPTIQEIAISPYAGGTMRKPFSIPRPEEASDINSSPRTCPRPNLNRQKQPLEKFSVDNLFMRGTIELDSHLWALVEVSGGDVHRVKSGYYLGLNHGRIINVEKDTINLLELVPDEEGCWQEQTTQLTLVSEE</sequence>
<evidence type="ECO:0000313" key="3">
    <source>
        <dbReference type="Proteomes" id="UP000283255"/>
    </source>
</evidence>
<dbReference type="Pfam" id="PF04351">
    <property type="entry name" value="PilP"/>
    <property type="match status" value="1"/>
</dbReference>
<organism evidence="2 3">
    <name type="scientific">Motilimonas pumila</name>
    <dbReference type="NCBI Taxonomy" id="2303987"/>
    <lineage>
        <taxon>Bacteria</taxon>
        <taxon>Pseudomonadati</taxon>
        <taxon>Pseudomonadota</taxon>
        <taxon>Gammaproteobacteria</taxon>
        <taxon>Alteromonadales</taxon>
        <taxon>Alteromonadales genera incertae sedis</taxon>
        <taxon>Motilimonas</taxon>
    </lineage>
</organism>
<dbReference type="InterPro" id="IPR007446">
    <property type="entry name" value="PilP"/>
</dbReference>
<keyword evidence="3" id="KW-1185">Reference proteome</keyword>
<dbReference type="OrthoDB" id="5296580at2"/>
<protein>
    <submittedName>
        <fullName evidence="2">Pilus assembly protein PilP</fullName>
    </submittedName>
</protein>
<dbReference type="PROSITE" id="PS51257">
    <property type="entry name" value="PROKAR_LIPOPROTEIN"/>
    <property type="match status" value="1"/>
</dbReference>
<gene>
    <name evidence="2" type="ORF">D1Z90_13825</name>
</gene>
<reference evidence="2 3" key="2">
    <citation type="submission" date="2019-01" db="EMBL/GenBank/DDBJ databases">
        <title>Motilimonas pumilus sp. nov., isolated from the gut of sea cucumber (Apostichopus japonicus).</title>
        <authorList>
            <person name="Wang F.-Q."/>
            <person name="Ren L.-H."/>
            <person name="Lin Y.-W."/>
            <person name="Sun G.-H."/>
            <person name="Du Z.-J."/>
            <person name="Zhao J.-X."/>
            <person name="Liu X.-J."/>
            <person name="Liu L.-J."/>
        </authorList>
    </citation>
    <scope>NUCLEOTIDE SEQUENCE [LARGE SCALE GENOMIC DNA]</scope>
    <source>
        <strain evidence="2 3">PLHSC7-2</strain>
    </source>
</reference>
<comment type="caution">
    <text evidence="2">The sequence shown here is derived from an EMBL/GenBank/DDBJ whole genome shotgun (WGS) entry which is preliminary data.</text>
</comment>
<dbReference type="Gene3D" id="2.30.30.830">
    <property type="match status" value="1"/>
</dbReference>